<sequence>MWWDGTPLDLYVGAAETWWCDGQTTLHRAAHENLKASLESVAPKLRAGQSRRPGVRVWLSGRLCRPFLLPAASASLSASEVSAVAREIAPGATGLDGPVRLWMAAPGREIAVALLEQLMTDLGPLHRSGWRVRSIRPLWSAMLNHVLAADPACALVQLVDTETAVTLAGTAERYRHAAVSHLGDTAEAREPVLVRAQIAAAAEGDGSTRQVVLQQSTVAKPLQLPFGHAMEVVQ</sequence>
<dbReference type="RefSeq" id="WP_332288585.1">
    <property type="nucleotide sequence ID" value="NZ_JAZIBG010000019.1"/>
</dbReference>
<comment type="caution">
    <text evidence="1">The sequence shown here is derived from an EMBL/GenBank/DDBJ whole genome shotgun (WGS) entry which is preliminary data.</text>
</comment>
<protein>
    <submittedName>
        <fullName evidence="1">Uncharacterized protein</fullName>
    </submittedName>
</protein>
<proteinExistence type="predicted"/>
<name>A0AAW9Q2R5_9BURK</name>
<evidence type="ECO:0000313" key="2">
    <source>
        <dbReference type="Proteomes" id="UP001336250"/>
    </source>
</evidence>
<dbReference type="EMBL" id="JAZIBG010000019">
    <property type="protein sequence ID" value="MEF7613644.1"/>
    <property type="molecule type" value="Genomic_DNA"/>
</dbReference>
<keyword evidence="2" id="KW-1185">Reference proteome</keyword>
<reference evidence="1 2" key="1">
    <citation type="submission" date="2024-02" db="EMBL/GenBank/DDBJ databases">
        <title>Genome sequence of Aquincola sp. MAHUQ-54.</title>
        <authorList>
            <person name="Huq M.A."/>
        </authorList>
    </citation>
    <scope>NUCLEOTIDE SEQUENCE [LARGE SCALE GENOMIC DNA]</scope>
    <source>
        <strain evidence="1 2">MAHUQ-54</strain>
    </source>
</reference>
<accession>A0AAW9Q2R5</accession>
<evidence type="ECO:0000313" key="1">
    <source>
        <dbReference type="EMBL" id="MEF7613644.1"/>
    </source>
</evidence>
<dbReference type="AlphaFoldDB" id="A0AAW9Q2R5"/>
<gene>
    <name evidence="1" type="ORF">V4F39_06950</name>
</gene>
<organism evidence="1 2">
    <name type="scientific">Aquincola agrisoli</name>
    <dbReference type="NCBI Taxonomy" id="3119538"/>
    <lineage>
        <taxon>Bacteria</taxon>
        <taxon>Pseudomonadati</taxon>
        <taxon>Pseudomonadota</taxon>
        <taxon>Betaproteobacteria</taxon>
        <taxon>Burkholderiales</taxon>
        <taxon>Sphaerotilaceae</taxon>
        <taxon>Aquincola</taxon>
    </lineage>
</organism>
<dbReference type="Proteomes" id="UP001336250">
    <property type="component" value="Unassembled WGS sequence"/>
</dbReference>